<dbReference type="PROSITE" id="PS51184">
    <property type="entry name" value="JMJC"/>
    <property type="match status" value="1"/>
</dbReference>
<dbReference type="Proteomes" id="UP000007799">
    <property type="component" value="Unassembled WGS sequence"/>
</dbReference>
<feature type="compositionally biased region" description="Acidic residues" evidence="1">
    <location>
        <begin position="84"/>
        <end position="100"/>
    </location>
</feature>
<accession>F2UH91</accession>
<dbReference type="SMART" id="SM00558">
    <property type="entry name" value="JmjC"/>
    <property type="match status" value="1"/>
</dbReference>
<keyword evidence="4" id="KW-1185">Reference proteome</keyword>
<dbReference type="FunCoup" id="F2UH91">
    <property type="interactions" value="1023"/>
</dbReference>
<feature type="region of interest" description="Disordered" evidence="1">
    <location>
        <begin position="76"/>
        <end position="140"/>
    </location>
</feature>
<feature type="compositionally biased region" description="Basic and acidic residues" evidence="1">
    <location>
        <begin position="225"/>
        <end position="234"/>
    </location>
</feature>
<protein>
    <recommendedName>
        <fullName evidence="2">JmjC domain-containing protein</fullName>
    </recommendedName>
</protein>
<gene>
    <name evidence="3" type="ORF">PTSG_12613</name>
</gene>
<dbReference type="OrthoDB" id="47172at2759"/>
<dbReference type="Pfam" id="PF13621">
    <property type="entry name" value="Cupin_8"/>
    <property type="match status" value="1"/>
</dbReference>
<dbReference type="EMBL" id="GL832974">
    <property type="protein sequence ID" value="EGD76490.1"/>
    <property type="molecule type" value="Genomic_DNA"/>
</dbReference>
<dbReference type="Gene3D" id="2.60.120.650">
    <property type="entry name" value="Cupin"/>
    <property type="match status" value="1"/>
</dbReference>
<evidence type="ECO:0000313" key="4">
    <source>
        <dbReference type="Proteomes" id="UP000007799"/>
    </source>
</evidence>
<evidence type="ECO:0000259" key="2">
    <source>
        <dbReference type="PROSITE" id="PS51184"/>
    </source>
</evidence>
<dbReference type="GeneID" id="16071964"/>
<reference evidence="3" key="1">
    <citation type="submission" date="2009-08" db="EMBL/GenBank/DDBJ databases">
        <title>Annotation of Salpingoeca rosetta.</title>
        <authorList>
            <consortium name="The Broad Institute Genome Sequencing Platform"/>
            <person name="Russ C."/>
            <person name="Cuomo C."/>
            <person name="Burger G."/>
            <person name="Gray M.W."/>
            <person name="Holland P.W.H."/>
            <person name="King N."/>
            <person name="Lang F.B.F."/>
            <person name="Roger A.J."/>
            <person name="Ruiz-Trillo I."/>
            <person name="Young S.K."/>
            <person name="Zeng Q."/>
            <person name="Gargeya S."/>
            <person name="Alvarado L."/>
            <person name="Berlin A."/>
            <person name="Chapman S.B."/>
            <person name="Chen Z."/>
            <person name="Freedman E."/>
            <person name="Gellesch M."/>
            <person name="Goldberg J."/>
            <person name="Griggs A."/>
            <person name="Gujja S."/>
            <person name="Heilman E."/>
            <person name="Heiman D."/>
            <person name="Howarth C."/>
            <person name="Mehta T."/>
            <person name="Neiman D."/>
            <person name="Pearson M."/>
            <person name="Roberts A."/>
            <person name="Saif S."/>
            <person name="Shea T."/>
            <person name="Shenoy N."/>
            <person name="Sisk P."/>
            <person name="Stolte C."/>
            <person name="Sykes S."/>
            <person name="White J."/>
            <person name="Yandava C."/>
            <person name="Haas B."/>
            <person name="Nusbaum C."/>
            <person name="Birren B."/>
        </authorList>
    </citation>
    <scope>NUCLEOTIDE SEQUENCE [LARGE SCALE GENOMIC DNA]</scope>
    <source>
        <strain evidence="3">ATCC 50818</strain>
    </source>
</reference>
<dbReference type="SUPFAM" id="SSF51197">
    <property type="entry name" value="Clavaminate synthase-like"/>
    <property type="match status" value="1"/>
</dbReference>
<organism evidence="4">
    <name type="scientific">Salpingoeca rosetta (strain ATCC 50818 / BSB-021)</name>
    <dbReference type="NCBI Taxonomy" id="946362"/>
    <lineage>
        <taxon>Eukaryota</taxon>
        <taxon>Choanoflagellata</taxon>
        <taxon>Craspedida</taxon>
        <taxon>Salpingoecidae</taxon>
        <taxon>Salpingoeca</taxon>
    </lineage>
</organism>
<dbReference type="KEGG" id="sre:PTSG_12613"/>
<dbReference type="InterPro" id="IPR003347">
    <property type="entry name" value="JmjC_dom"/>
</dbReference>
<sequence>MTTMMDARGSSSGGGGGGGAGLDLCVVVEAQLGVFPSMKAVLERRALEVHGQWCLSRLDGLHAAVCWVVGGHAKQGNNDHGDDNDAAADAGDGGDVDGGDADAGVGGIRGDENDDHCGGAVGDGPRDTNSEELQSSDKALSTAMRRARELVDLAHEKLYEWHWKDVPIQWRELYHVCSHLLALLTLLCTTNGKAHQHNQSLPGQGGDEEREARADAVPSGSDTRAALDRTKDSGDLATKRHKSLLAGGLRVRTEDIGGLRKALHMMDKGIMMGSALQLAGQQQQRWDLFRLARVTHAALMEQLSPFTQRSSPRSVSRVEDAFCEVPRVALPSLTAFQRIMDAGEPVIITGAMDHWPATKRWHCLDDLLPVAGERLVPVEVGSTYLHEEWSQRMMTLREFVMAYRTGYLAQHPLFEQIPELAAYVVTPDYCHMGELVQVNAWLGSRGTVSPAHQDPHHNLLCQVIGAKRLHLYSTDQTPLLYPHEEGMHTNSSRVDIEAPDLARFPQFAAAVPKRCVLRAGEILYIPPKYWHHVRSLTESLSVSYWWR</sequence>
<evidence type="ECO:0000313" key="3">
    <source>
        <dbReference type="EMBL" id="EGD76490.1"/>
    </source>
</evidence>
<dbReference type="STRING" id="946362.F2UH91"/>
<dbReference type="PANTHER" id="PTHR12461">
    <property type="entry name" value="HYPOXIA-INDUCIBLE FACTOR 1 ALPHA INHIBITOR-RELATED"/>
    <property type="match status" value="1"/>
</dbReference>
<dbReference type="InterPro" id="IPR041667">
    <property type="entry name" value="Cupin_8"/>
</dbReference>
<proteinExistence type="predicted"/>
<name>F2UH91_SALR5</name>
<dbReference type="PANTHER" id="PTHR12461:SF105">
    <property type="entry name" value="HYPOXIA-INDUCIBLE FACTOR 1-ALPHA INHIBITOR"/>
    <property type="match status" value="1"/>
</dbReference>
<feature type="domain" description="JmjC" evidence="2">
    <location>
        <begin position="406"/>
        <end position="547"/>
    </location>
</feature>
<dbReference type="InParanoid" id="F2UH91"/>
<dbReference type="RefSeq" id="XP_004991404.1">
    <property type="nucleotide sequence ID" value="XM_004991347.1"/>
</dbReference>
<feature type="region of interest" description="Disordered" evidence="1">
    <location>
        <begin position="194"/>
        <end position="234"/>
    </location>
</feature>
<dbReference type="eggNOG" id="KOG2132">
    <property type="taxonomic scope" value="Eukaryota"/>
</dbReference>
<evidence type="ECO:0000256" key="1">
    <source>
        <dbReference type="SAM" id="MobiDB-lite"/>
    </source>
</evidence>
<dbReference type="AlphaFoldDB" id="F2UH91"/>